<reference evidence="6 7" key="1">
    <citation type="journal article" date="2019" name="Int. J. Syst. Evol. Microbiol.">
        <title>The Global Catalogue of Microorganisms (GCM) 10K type strain sequencing project: providing services to taxonomists for standard genome sequencing and annotation.</title>
        <authorList>
            <consortium name="The Broad Institute Genomics Platform"/>
            <consortium name="The Broad Institute Genome Sequencing Center for Infectious Disease"/>
            <person name="Wu L."/>
            <person name="Ma J."/>
        </authorList>
    </citation>
    <scope>NUCLEOTIDE SEQUENCE [LARGE SCALE GENOMIC DNA]</scope>
    <source>
        <strain evidence="6 7">JCM 13581</strain>
    </source>
</reference>
<protein>
    <submittedName>
        <fullName evidence="6">Glycoside hydrolase family 43 protein</fullName>
    </submittedName>
</protein>
<dbReference type="PANTHER" id="PTHR42812">
    <property type="entry name" value="BETA-XYLOSIDASE"/>
    <property type="match status" value="1"/>
</dbReference>
<dbReference type="Gene3D" id="2.60.120.200">
    <property type="match status" value="1"/>
</dbReference>
<keyword evidence="7" id="KW-1185">Reference proteome</keyword>
<dbReference type="InterPro" id="IPR006710">
    <property type="entry name" value="Glyco_hydro_43"/>
</dbReference>
<comment type="caution">
    <text evidence="6">The sequence shown here is derived from an EMBL/GenBank/DDBJ whole genome shotgun (WGS) entry which is preliminary data.</text>
</comment>
<dbReference type="EMBL" id="BAAAMJ010000033">
    <property type="protein sequence ID" value="GAA1923084.1"/>
    <property type="molecule type" value="Genomic_DNA"/>
</dbReference>
<dbReference type="Pfam" id="PF17851">
    <property type="entry name" value="GH43_C2"/>
    <property type="match status" value="1"/>
</dbReference>
<evidence type="ECO:0000256" key="4">
    <source>
        <dbReference type="RuleBase" id="RU361187"/>
    </source>
</evidence>
<evidence type="ECO:0000313" key="7">
    <source>
        <dbReference type="Proteomes" id="UP001501303"/>
    </source>
</evidence>
<dbReference type="PANTHER" id="PTHR42812:SF12">
    <property type="entry name" value="BETA-XYLOSIDASE-RELATED"/>
    <property type="match status" value="1"/>
</dbReference>
<dbReference type="InterPro" id="IPR023296">
    <property type="entry name" value="Glyco_hydro_beta-prop_sf"/>
</dbReference>
<dbReference type="Pfam" id="PF04616">
    <property type="entry name" value="Glyco_hydro_43"/>
    <property type="match status" value="1"/>
</dbReference>
<keyword evidence="3 4" id="KW-0326">Glycosidase</keyword>
<dbReference type="SUPFAM" id="SSF75005">
    <property type="entry name" value="Arabinanase/levansucrase/invertase"/>
    <property type="match status" value="1"/>
</dbReference>
<accession>A0ABN2PIZ5</accession>
<evidence type="ECO:0000313" key="6">
    <source>
        <dbReference type="EMBL" id="GAA1923084.1"/>
    </source>
</evidence>
<name>A0ABN2PIZ5_9ACTN</name>
<dbReference type="Proteomes" id="UP001501303">
    <property type="component" value="Unassembled WGS sequence"/>
</dbReference>
<sequence length="492" mass="52593">MRPVLPGFHPDPSVCRVGDIYYLACSSFEYAPGVPVFRSADLRSWEPVGHALHRRSQLLLDRAHPSGGIYAPTLRHHDGRFWMITSNVSHRPGHLLVTAEDPAGPWSDPVWFDAPGIDPDLAWDEDGTCYVTWSGSDGSGRPAIMQVTVDPATGELRSEPRQLWSGTGGKYPEAPHLYRIGAHWYLLIAEGGTERAHAVTIARGPSPRGPFEPCPHNPVLTARGLDTPVQNTGHADLVQRPDGSWAMLYLGVRPRGGTPQWHVLGRETFASEIVWSDGWPTVAGPVEPGSSAAVTEELTGPELPASWVAPGRFPAEVLRPGDHGGLRLTADGDEPVFVGRRQEHFALRAVATVGTRSGAGGLELRLDPRHAVALEADDGVVRAVARVGRHVRAVLGELPVGPETVLELRTEPAPGPGAPLRSGPDKIVAGVGGADGFTELGRIDGRYLSTETAGGFTGRMIGLTCSRGELTVTSFTYHGTDEPGTPATPDTE</sequence>
<dbReference type="SUPFAM" id="SSF49899">
    <property type="entry name" value="Concanavalin A-like lectins/glucanases"/>
    <property type="match status" value="1"/>
</dbReference>
<gene>
    <name evidence="6" type="ORF">GCM10009716_34420</name>
</gene>
<dbReference type="Gene3D" id="2.115.10.20">
    <property type="entry name" value="Glycosyl hydrolase domain, family 43"/>
    <property type="match status" value="1"/>
</dbReference>
<evidence type="ECO:0000256" key="3">
    <source>
        <dbReference type="ARBA" id="ARBA00023295"/>
    </source>
</evidence>
<evidence type="ECO:0000256" key="2">
    <source>
        <dbReference type="ARBA" id="ARBA00022801"/>
    </source>
</evidence>
<dbReference type="InterPro" id="IPR013320">
    <property type="entry name" value="ConA-like_dom_sf"/>
</dbReference>
<proteinExistence type="inferred from homology"/>
<dbReference type="InterPro" id="IPR051795">
    <property type="entry name" value="Glycosyl_Hydrlase_43"/>
</dbReference>
<evidence type="ECO:0000256" key="1">
    <source>
        <dbReference type="ARBA" id="ARBA00009865"/>
    </source>
</evidence>
<organism evidence="6 7">
    <name type="scientific">Streptomyces sodiiphilus</name>
    <dbReference type="NCBI Taxonomy" id="226217"/>
    <lineage>
        <taxon>Bacteria</taxon>
        <taxon>Bacillati</taxon>
        <taxon>Actinomycetota</taxon>
        <taxon>Actinomycetes</taxon>
        <taxon>Kitasatosporales</taxon>
        <taxon>Streptomycetaceae</taxon>
        <taxon>Streptomyces</taxon>
    </lineage>
</organism>
<evidence type="ECO:0000259" key="5">
    <source>
        <dbReference type="Pfam" id="PF17851"/>
    </source>
</evidence>
<keyword evidence="2 4" id="KW-0378">Hydrolase</keyword>
<comment type="similarity">
    <text evidence="1 4">Belongs to the glycosyl hydrolase 43 family.</text>
</comment>
<feature type="domain" description="Beta-xylosidase C-terminal Concanavalin A-like" evidence="5">
    <location>
        <begin position="324"/>
        <end position="468"/>
    </location>
</feature>
<dbReference type="GO" id="GO:0016787">
    <property type="term" value="F:hydrolase activity"/>
    <property type="evidence" value="ECO:0007669"/>
    <property type="project" value="UniProtKB-KW"/>
</dbReference>
<dbReference type="InterPro" id="IPR041542">
    <property type="entry name" value="GH43_C2"/>
</dbReference>
<dbReference type="CDD" id="cd18617">
    <property type="entry name" value="GH43_XynB-like"/>
    <property type="match status" value="1"/>
</dbReference>